<dbReference type="OrthoDB" id="1121311at2"/>
<organism evidence="8 9">
    <name type="scientific">Pseudochryseolinea flava</name>
    <dbReference type="NCBI Taxonomy" id="2059302"/>
    <lineage>
        <taxon>Bacteria</taxon>
        <taxon>Pseudomonadati</taxon>
        <taxon>Bacteroidota</taxon>
        <taxon>Cytophagia</taxon>
        <taxon>Cytophagales</taxon>
        <taxon>Fulvivirgaceae</taxon>
        <taxon>Pseudochryseolinea</taxon>
    </lineage>
</organism>
<gene>
    <name evidence="8" type="ORF">DQQ10_24150</name>
</gene>
<feature type="domain" description="DUF3817" evidence="7">
    <location>
        <begin position="10"/>
        <end position="95"/>
    </location>
</feature>
<dbReference type="Proteomes" id="UP000251889">
    <property type="component" value="Unassembled WGS sequence"/>
</dbReference>
<dbReference type="InterPro" id="IPR023845">
    <property type="entry name" value="DUF3817_TM"/>
</dbReference>
<keyword evidence="9" id="KW-1185">Reference proteome</keyword>
<comment type="caution">
    <text evidence="8">The sequence shown here is derived from an EMBL/GenBank/DDBJ whole genome shotgun (WGS) entry which is preliminary data.</text>
</comment>
<dbReference type="EMBL" id="QMFY01000018">
    <property type="protein sequence ID" value="RAV98421.1"/>
    <property type="molecule type" value="Genomic_DNA"/>
</dbReference>
<keyword evidence="3 6" id="KW-0812">Transmembrane</keyword>
<accession>A0A364XWA2</accession>
<dbReference type="PANTHER" id="PTHR40077">
    <property type="entry name" value="MEMBRANE PROTEIN-RELATED"/>
    <property type="match status" value="1"/>
</dbReference>
<evidence type="ECO:0000259" key="7">
    <source>
        <dbReference type="Pfam" id="PF12823"/>
    </source>
</evidence>
<dbReference type="PANTHER" id="PTHR40077:SF1">
    <property type="entry name" value="MEMBRANE PROTEIN"/>
    <property type="match status" value="1"/>
</dbReference>
<feature type="transmembrane region" description="Helical" evidence="6">
    <location>
        <begin position="71"/>
        <end position="91"/>
    </location>
</feature>
<dbReference type="Pfam" id="PF12823">
    <property type="entry name" value="DUF3817"/>
    <property type="match status" value="1"/>
</dbReference>
<proteinExistence type="predicted"/>
<evidence type="ECO:0000256" key="4">
    <source>
        <dbReference type="ARBA" id="ARBA00022989"/>
    </source>
</evidence>
<feature type="transmembrane region" description="Helical" evidence="6">
    <location>
        <begin position="45"/>
        <end position="65"/>
    </location>
</feature>
<dbReference type="AlphaFoldDB" id="A0A364XWA2"/>
<evidence type="ECO:0000256" key="3">
    <source>
        <dbReference type="ARBA" id="ARBA00022692"/>
    </source>
</evidence>
<keyword evidence="2" id="KW-1003">Cell membrane</keyword>
<dbReference type="RefSeq" id="WP_112749506.1">
    <property type="nucleotide sequence ID" value="NZ_QMFY01000018.1"/>
</dbReference>
<evidence type="ECO:0000256" key="2">
    <source>
        <dbReference type="ARBA" id="ARBA00022475"/>
    </source>
</evidence>
<dbReference type="GO" id="GO:0005886">
    <property type="term" value="C:plasma membrane"/>
    <property type="evidence" value="ECO:0007669"/>
    <property type="project" value="UniProtKB-SubCell"/>
</dbReference>
<evidence type="ECO:0000256" key="6">
    <source>
        <dbReference type="SAM" id="Phobius"/>
    </source>
</evidence>
<keyword evidence="4 6" id="KW-1133">Transmembrane helix</keyword>
<comment type="subcellular location">
    <subcellularLocation>
        <location evidence="1">Cell membrane</location>
        <topology evidence="1">Multi-pass membrane protein</topology>
    </subcellularLocation>
</comment>
<protein>
    <recommendedName>
        <fullName evidence="7">DUF3817 domain-containing protein</fullName>
    </recommendedName>
</protein>
<evidence type="ECO:0000256" key="1">
    <source>
        <dbReference type="ARBA" id="ARBA00004651"/>
    </source>
</evidence>
<name>A0A364XWA2_9BACT</name>
<feature type="transmembrane region" description="Helical" evidence="6">
    <location>
        <begin position="12"/>
        <end position="33"/>
    </location>
</feature>
<keyword evidence="5 6" id="KW-0472">Membrane</keyword>
<evidence type="ECO:0000313" key="8">
    <source>
        <dbReference type="EMBL" id="RAV98421.1"/>
    </source>
</evidence>
<dbReference type="NCBIfam" id="TIGR03954">
    <property type="entry name" value="integ_memb_HG"/>
    <property type="match status" value="1"/>
</dbReference>
<sequence length="98" mass="11203">MTNLLNTSLGRLRVVAFLEGMSFLILLGIAMPLKYYANMPGAVRVVGMAHGVLFIAYIVFLYLVWDEHRWPSWKALLAFIASLVPFGTFYADKKWFRS</sequence>
<reference evidence="8 9" key="1">
    <citation type="submission" date="2018-06" db="EMBL/GenBank/DDBJ databases">
        <title>Chryseolinea flavus sp. nov., a member of the phylum Bacteroidetes isolated from soil.</title>
        <authorList>
            <person name="Li Y."/>
            <person name="Wang J."/>
        </authorList>
    </citation>
    <scope>NUCLEOTIDE SEQUENCE [LARGE SCALE GENOMIC DNA]</scope>
    <source>
        <strain evidence="8 9">SDU1-6</strain>
    </source>
</reference>
<evidence type="ECO:0000256" key="5">
    <source>
        <dbReference type="ARBA" id="ARBA00023136"/>
    </source>
</evidence>
<evidence type="ECO:0000313" key="9">
    <source>
        <dbReference type="Proteomes" id="UP000251889"/>
    </source>
</evidence>